<proteinExistence type="predicted"/>
<evidence type="ECO:0000256" key="1">
    <source>
        <dbReference type="SAM" id="MobiDB-lite"/>
    </source>
</evidence>
<protein>
    <submittedName>
        <fullName evidence="2">Uncharacterized protein</fullName>
    </submittedName>
</protein>
<dbReference type="AlphaFoldDB" id="A0A7S4E7D3"/>
<dbReference type="EMBL" id="HBIW01012565">
    <property type="protein sequence ID" value="CAE0695346.1"/>
    <property type="molecule type" value="Transcribed_RNA"/>
</dbReference>
<feature type="compositionally biased region" description="Basic and acidic residues" evidence="1">
    <location>
        <begin position="266"/>
        <end position="276"/>
    </location>
</feature>
<reference evidence="2" key="1">
    <citation type="submission" date="2021-01" db="EMBL/GenBank/DDBJ databases">
        <authorList>
            <person name="Corre E."/>
            <person name="Pelletier E."/>
            <person name="Niang G."/>
            <person name="Scheremetjew M."/>
            <person name="Finn R."/>
            <person name="Kale V."/>
            <person name="Holt S."/>
            <person name="Cochrane G."/>
            <person name="Meng A."/>
            <person name="Brown T."/>
            <person name="Cohen L."/>
        </authorList>
    </citation>
    <scope>NUCLEOTIDE SEQUENCE</scope>
    <source>
        <strain evidence="2">CCMP1756</strain>
    </source>
</reference>
<evidence type="ECO:0000313" key="2">
    <source>
        <dbReference type="EMBL" id="CAE0695346.1"/>
    </source>
</evidence>
<feature type="region of interest" description="Disordered" evidence="1">
    <location>
        <begin position="240"/>
        <end position="276"/>
    </location>
</feature>
<organism evidence="2">
    <name type="scientific">Pelagomonas calceolata</name>
    <dbReference type="NCBI Taxonomy" id="35677"/>
    <lineage>
        <taxon>Eukaryota</taxon>
        <taxon>Sar</taxon>
        <taxon>Stramenopiles</taxon>
        <taxon>Ochrophyta</taxon>
        <taxon>Pelagophyceae</taxon>
        <taxon>Pelagomonadales</taxon>
        <taxon>Pelagomonadaceae</taxon>
        <taxon>Pelagomonas</taxon>
    </lineage>
</organism>
<accession>A0A7S4E7D3</accession>
<name>A0A7S4E7D3_9STRA</name>
<sequence>MWRYLCLATAAWALAPPKINLGDYLVQRAVQQQLNYMADLKNEPLGNWLKAFQDHAHLDSNSPRRFPGTYSAAFGQLNKPFQEYLVDMGTAEKEVVEIAVAPRRRLSARELANPFLAKQAMEVYDEVIDPKQVLKRLVTTADVMVDTWAFQFSELEKADQERVALERQIGGLPDAAMLRDAELAEGGETRTSWYTEDEPMPLYAFDQRACDRLATLRALEALTEEVRSLTPQNAFESGYLRREAKADQDDDDVDERVVERRRKRREEREAKYVKGEGDEIASAAKDAALSFLEESPSGVECFDRPRTSQ</sequence>
<gene>
    <name evidence="2" type="ORF">PCAL00307_LOCUS10782</name>
</gene>